<keyword evidence="7" id="KW-0175">Coiled coil</keyword>
<name>A0A9U8EEY2_BIOGL</name>
<accession>A0A9U8EEY2</accession>
<keyword evidence="5" id="KW-0648">Protein biosynthesis</keyword>
<dbReference type="PROSITE" id="PS50886">
    <property type="entry name" value="TRBD"/>
    <property type="match status" value="1"/>
</dbReference>
<sequence length="388" mass="42251">MSTGVLLQMLIKLTRQVLPQIHNLSKALLVTSASGRNNFQLKQRNLMMASAADFERIDGKAALAEKILADLQSQIEAIRKAAIQSAGLEEEKQLIKENEELRKEIESVKTALFLAEVGNGVRQVQLPTKAALSAFSTQKLNTSDSVKVTNQVKQESVPQSSQQATEKKIEDSGKKTKQKESNSGEPVNNKKAKKEKIENVEESKNAGDTSLKKKANADNDSGDGTVDVSRLDLRIGKIVSVEKHPDADSLYVEKVDVGEGHHRTVVSGLVKHVPINAMKDRIAVFMCNLKPAKMRGVLSEGMIMCASGAEKTEILVPPTDSVIGDRVTCEEYPGTPDVQLNPKKKIWETLKPDVRTNADRVATYKGAPLLIKGKGVIVAPTLANTQIS</sequence>
<evidence type="ECO:0000256" key="4">
    <source>
        <dbReference type="ARBA" id="ARBA00022884"/>
    </source>
</evidence>
<evidence type="ECO:0000256" key="5">
    <source>
        <dbReference type="ARBA" id="ARBA00022917"/>
    </source>
</evidence>
<feature type="domain" description="TRNA-binding" evidence="9">
    <location>
        <begin position="227"/>
        <end position="328"/>
    </location>
</feature>
<feature type="compositionally biased region" description="Polar residues" evidence="8">
    <location>
        <begin position="145"/>
        <end position="164"/>
    </location>
</feature>
<dbReference type="Proteomes" id="UP001165740">
    <property type="component" value="Chromosome 8"/>
</dbReference>
<dbReference type="GeneID" id="106069336"/>
<protein>
    <submittedName>
        <fullName evidence="11">Aminoacyl tRNA synthase complex-interacting multifunctional protein 1-like isoform X1</fullName>
    </submittedName>
</protein>
<evidence type="ECO:0000256" key="7">
    <source>
        <dbReference type="SAM" id="Coils"/>
    </source>
</evidence>
<dbReference type="InterPro" id="IPR051270">
    <property type="entry name" value="Tyrosine-tRNA_ligase_regulator"/>
</dbReference>
<dbReference type="Pfam" id="PF01588">
    <property type="entry name" value="tRNA_bind"/>
    <property type="match status" value="1"/>
</dbReference>
<evidence type="ECO:0000256" key="2">
    <source>
        <dbReference type="ARBA" id="ARBA00022490"/>
    </source>
</evidence>
<evidence type="ECO:0000256" key="1">
    <source>
        <dbReference type="ARBA" id="ARBA00004496"/>
    </source>
</evidence>
<evidence type="ECO:0000256" key="3">
    <source>
        <dbReference type="ARBA" id="ARBA00022555"/>
    </source>
</evidence>
<feature type="coiled-coil region" evidence="7">
    <location>
        <begin position="61"/>
        <end position="111"/>
    </location>
</feature>
<organism evidence="10 11">
    <name type="scientific">Biomphalaria glabrata</name>
    <name type="common">Bloodfluke planorb</name>
    <name type="synonym">Freshwater snail</name>
    <dbReference type="NCBI Taxonomy" id="6526"/>
    <lineage>
        <taxon>Eukaryota</taxon>
        <taxon>Metazoa</taxon>
        <taxon>Spiralia</taxon>
        <taxon>Lophotrochozoa</taxon>
        <taxon>Mollusca</taxon>
        <taxon>Gastropoda</taxon>
        <taxon>Heterobranchia</taxon>
        <taxon>Euthyneura</taxon>
        <taxon>Panpulmonata</taxon>
        <taxon>Hygrophila</taxon>
        <taxon>Lymnaeoidea</taxon>
        <taxon>Planorbidae</taxon>
        <taxon>Biomphalaria</taxon>
    </lineage>
</organism>
<dbReference type="InterPro" id="IPR012340">
    <property type="entry name" value="NA-bd_OB-fold"/>
</dbReference>
<gene>
    <name evidence="11" type="primary">LOC106069336</name>
</gene>
<dbReference type="CDD" id="cd02799">
    <property type="entry name" value="tRNA_bind_EMAP-II_like"/>
    <property type="match status" value="1"/>
</dbReference>
<dbReference type="GO" id="GO:0005737">
    <property type="term" value="C:cytoplasm"/>
    <property type="evidence" value="ECO:0007669"/>
    <property type="project" value="UniProtKB-SubCell"/>
</dbReference>
<dbReference type="OrthoDB" id="197206at2759"/>
<reference evidence="11" key="1">
    <citation type="submission" date="2025-08" db="UniProtKB">
        <authorList>
            <consortium name="RefSeq"/>
        </authorList>
    </citation>
    <scope>IDENTIFICATION</scope>
</reference>
<comment type="subcellular location">
    <subcellularLocation>
        <location evidence="1">Cytoplasm</location>
    </subcellularLocation>
</comment>
<dbReference type="InterPro" id="IPR002547">
    <property type="entry name" value="tRNA-bd_dom"/>
</dbReference>
<keyword evidence="4 6" id="KW-0694">RNA-binding</keyword>
<dbReference type="PANTHER" id="PTHR11586">
    <property type="entry name" value="TRNA-AMINOACYLATION COFACTOR ARC1 FAMILY MEMBER"/>
    <property type="match status" value="1"/>
</dbReference>
<dbReference type="SUPFAM" id="SSF50249">
    <property type="entry name" value="Nucleic acid-binding proteins"/>
    <property type="match status" value="1"/>
</dbReference>
<evidence type="ECO:0000256" key="8">
    <source>
        <dbReference type="SAM" id="MobiDB-lite"/>
    </source>
</evidence>
<feature type="compositionally biased region" description="Basic and acidic residues" evidence="8">
    <location>
        <begin position="165"/>
        <end position="182"/>
    </location>
</feature>
<evidence type="ECO:0000259" key="9">
    <source>
        <dbReference type="PROSITE" id="PS50886"/>
    </source>
</evidence>
<evidence type="ECO:0000313" key="11">
    <source>
        <dbReference type="RefSeq" id="XP_013084424.2"/>
    </source>
</evidence>
<dbReference type="AlphaFoldDB" id="A0A9U8EEY2"/>
<keyword evidence="3 6" id="KW-0820">tRNA-binding</keyword>
<dbReference type="OMA" id="NDECIAT"/>
<dbReference type="Gene3D" id="2.40.50.140">
    <property type="entry name" value="Nucleic acid-binding proteins"/>
    <property type="match status" value="1"/>
</dbReference>
<dbReference type="FunFam" id="2.40.50.140:FF:000047">
    <property type="entry name" value="tyrosine--tRNA ligase, cytoplasmic isoform X2"/>
    <property type="match status" value="1"/>
</dbReference>
<feature type="region of interest" description="Disordered" evidence="8">
    <location>
        <begin position="145"/>
        <end position="227"/>
    </location>
</feature>
<keyword evidence="10" id="KW-1185">Reference proteome</keyword>
<evidence type="ECO:0000313" key="10">
    <source>
        <dbReference type="Proteomes" id="UP001165740"/>
    </source>
</evidence>
<dbReference type="PANTHER" id="PTHR11586:SF33">
    <property type="entry name" value="AMINOACYL TRNA SYNTHASE COMPLEX-INTERACTING MULTIFUNCTIONAL PROTEIN 1"/>
    <property type="match status" value="1"/>
</dbReference>
<evidence type="ECO:0000256" key="6">
    <source>
        <dbReference type="PROSITE-ProRule" id="PRU00209"/>
    </source>
</evidence>
<feature type="compositionally biased region" description="Basic and acidic residues" evidence="8">
    <location>
        <begin position="195"/>
        <end position="205"/>
    </location>
</feature>
<dbReference type="GO" id="GO:0000049">
    <property type="term" value="F:tRNA binding"/>
    <property type="evidence" value="ECO:0007669"/>
    <property type="project" value="UniProtKB-UniRule"/>
</dbReference>
<proteinExistence type="predicted"/>
<dbReference type="RefSeq" id="XP_013084424.2">
    <property type="nucleotide sequence ID" value="XM_013228970.2"/>
</dbReference>
<dbReference type="GO" id="GO:0006412">
    <property type="term" value="P:translation"/>
    <property type="evidence" value="ECO:0007669"/>
    <property type="project" value="UniProtKB-KW"/>
</dbReference>
<keyword evidence="2" id="KW-0963">Cytoplasm</keyword>